<dbReference type="Pfam" id="PF00364">
    <property type="entry name" value="Biotin_lipoyl"/>
    <property type="match status" value="1"/>
</dbReference>
<dbReference type="InterPro" id="IPR050743">
    <property type="entry name" value="2-oxoacid_DH_E2_comp"/>
</dbReference>
<dbReference type="InterPro" id="IPR011053">
    <property type="entry name" value="Single_hybrid_motif"/>
</dbReference>
<keyword evidence="4" id="KW-0012">Acyltransferase</keyword>
<dbReference type="AlphaFoldDB" id="A0AAX4KZ52"/>
<dbReference type="SUPFAM" id="SSF51230">
    <property type="entry name" value="Single hybrid motif"/>
    <property type="match status" value="1"/>
</dbReference>
<dbReference type="InterPro" id="IPR000089">
    <property type="entry name" value="Biotin_lipoyl"/>
</dbReference>
<dbReference type="GO" id="GO:0016407">
    <property type="term" value="F:acetyltransferase activity"/>
    <property type="evidence" value="ECO:0007669"/>
    <property type="project" value="TreeGrafter"/>
</dbReference>
<dbReference type="PROSITE" id="PS50968">
    <property type="entry name" value="BIOTINYL_LIPOYL"/>
    <property type="match status" value="1"/>
</dbReference>
<dbReference type="CDD" id="cd06849">
    <property type="entry name" value="lipoyl_domain"/>
    <property type="match status" value="1"/>
</dbReference>
<feature type="domain" description="Lipoyl-binding" evidence="5">
    <location>
        <begin position="2"/>
        <end position="80"/>
    </location>
</feature>
<dbReference type="RefSeq" id="WP_338599186.1">
    <property type="nucleotide sequence ID" value="NZ_CP146016.1"/>
</dbReference>
<evidence type="ECO:0000259" key="5">
    <source>
        <dbReference type="PROSITE" id="PS50968"/>
    </source>
</evidence>
<keyword evidence="2" id="KW-0808">Transferase</keyword>
<keyword evidence="7" id="KW-1185">Reference proteome</keyword>
<dbReference type="PANTHER" id="PTHR43178:SF5">
    <property type="entry name" value="LIPOAMIDE ACYLTRANSFERASE COMPONENT OF BRANCHED-CHAIN ALPHA-KETO ACID DEHYDROGENASE COMPLEX, MITOCHONDRIAL"/>
    <property type="match status" value="1"/>
</dbReference>
<keyword evidence="3" id="KW-0450">Lipoyl</keyword>
<accession>A0AAX4KZ52</accession>
<sequence>MQVELKVPEDIWPRRRDWGGEVVSVYVKEGNEVNVGDLIAEVEIEKAILKILSQYKGRVVKVLVSEGDKITPGSVIAIIEV</sequence>
<comment type="cofactor">
    <cofactor evidence="1">
        <name>(R)-lipoate</name>
        <dbReference type="ChEBI" id="CHEBI:83088"/>
    </cofactor>
</comment>
<dbReference type="Proteomes" id="UP001432202">
    <property type="component" value="Chromosome"/>
</dbReference>
<dbReference type="Gene3D" id="2.40.50.100">
    <property type="match status" value="1"/>
</dbReference>
<dbReference type="InterPro" id="IPR003016">
    <property type="entry name" value="2-oxoA_DH_lipoyl-BS"/>
</dbReference>
<dbReference type="GO" id="GO:0005737">
    <property type="term" value="C:cytoplasm"/>
    <property type="evidence" value="ECO:0007669"/>
    <property type="project" value="TreeGrafter"/>
</dbReference>
<evidence type="ECO:0000256" key="3">
    <source>
        <dbReference type="ARBA" id="ARBA00022823"/>
    </source>
</evidence>
<evidence type="ECO:0000256" key="4">
    <source>
        <dbReference type="ARBA" id="ARBA00023315"/>
    </source>
</evidence>
<dbReference type="GO" id="GO:0031405">
    <property type="term" value="F:lipoic acid binding"/>
    <property type="evidence" value="ECO:0007669"/>
    <property type="project" value="TreeGrafter"/>
</dbReference>
<gene>
    <name evidence="6" type="ORF">V6M85_09445</name>
</gene>
<evidence type="ECO:0000256" key="1">
    <source>
        <dbReference type="ARBA" id="ARBA00001938"/>
    </source>
</evidence>
<dbReference type="GeneID" id="89336992"/>
<name>A0AAX4KZ52_9CREN</name>
<evidence type="ECO:0000313" key="6">
    <source>
        <dbReference type="EMBL" id="WWQ59697.1"/>
    </source>
</evidence>
<proteinExistence type="predicted"/>
<reference evidence="6 7" key="1">
    <citation type="submission" date="2024-02" db="EMBL/GenBank/DDBJ databases">
        <title>STSV induces naive adaptation in Sulfolobus.</title>
        <authorList>
            <person name="Xiang X."/>
            <person name="Song M."/>
        </authorList>
    </citation>
    <scope>NUCLEOTIDE SEQUENCE [LARGE SCALE GENOMIC DNA]</scope>
    <source>
        <strain evidence="6 7">RT2</strain>
    </source>
</reference>
<dbReference type="EMBL" id="CP146016">
    <property type="protein sequence ID" value="WWQ59697.1"/>
    <property type="molecule type" value="Genomic_DNA"/>
</dbReference>
<protein>
    <submittedName>
        <fullName evidence="6">Biotin/lipoyl-containing protein</fullName>
    </submittedName>
</protein>
<dbReference type="PROSITE" id="PS00189">
    <property type="entry name" value="LIPOYL"/>
    <property type="match status" value="1"/>
</dbReference>
<organism evidence="6 7">
    <name type="scientific">Sulfolobus tengchongensis</name>
    <dbReference type="NCBI Taxonomy" id="207809"/>
    <lineage>
        <taxon>Archaea</taxon>
        <taxon>Thermoproteota</taxon>
        <taxon>Thermoprotei</taxon>
        <taxon>Sulfolobales</taxon>
        <taxon>Sulfolobaceae</taxon>
        <taxon>Sulfolobus</taxon>
    </lineage>
</organism>
<evidence type="ECO:0000313" key="7">
    <source>
        <dbReference type="Proteomes" id="UP001432202"/>
    </source>
</evidence>
<dbReference type="PANTHER" id="PTHR43178">
    <property type="entry name" value="DIHYDROLIPOAMIDE ACETYLTRANSFERASE COMPONENT OF PYRUVATE DEHYDROGENASE COMPLEX"/>
    <property type="match status" value="1"/>
</dbReference>
<evidence type="ECO:0000256" key="2">
    <source>
        <dbReference type="ARBA" id="ARBA00022679"/>
    </source>
</evidence>